<dbReference type="InterPro" id="IPR053254">
    <property type="entry name" value="Arf-like_GTPase"/>
</dbReference>
<protein>
    <recommendedName>
        <fullName evidence="6">ADP-ribosylation factor-like protein 9</fullName>
    </recommendedName>
</protein>
<accession>A0ABN9BDP6</accession>
<dbReference type="PANTHER" id="PTHR46724:SF2">
    <property type="entry name" value="ADP-RIBOSYLATION FACTOR-LIKE PROTEIN 9"/>
    <property type="match status" value="1"/>
</dbReference>
<dbReference type="SMART" id="SM00178">
    <property type="entry name" value="SAR"/>
    <property type="match status" value="1"/>
</dbReference>
<evidence type="ECO:0000256" key="1">
    <source>
        <dbReference type="ARBA" id="ARBA00022741"/>
    </source>
</evidence>
<evidence type="ECO:0008006" key="6">
    <source>
        <dbReference type="Google" id="ProtNLM"/>
    </source>
</evidence>
<dbReference type="Gene3D" id="3.40.50.300">
    <property type="entry name" value="P-loop containing nucleotide triphosphate hydrolases"/>
    <property type="match status" value="1"/>
</dbReference>
<gene>
    <name evidence="4" type="ORF">SPARVUS_LOCUS2718259</name>
</gene>
<dbReference type="InterPro" id="IPR006689">
    <property type="entry name" value="Small_GTPase_ARF/SAR"/>
</dbReference>
<dbReference type="InterPro" id="IPR027417">
    <property type="entry name" value="P-loop_NTPase"/>
</dbReference>
<comment type="caution">
    <text evidence="4">The sequence shown here is derived from an EMBL/GenBank/DDBJ whole genome shotgun (WGS) entry which is preliminary data.</text>
</comment>
<feature type="region of interest" description="Disordered" evidence="3">
    <location>
        <begin position="97"/>
        <end position="125"/>
    </location>
</feature>
<dbReference type="Proteomes" id="UP001162483">
    <property type="component" value="Unassembled WGS sequence"/>
</dbReference>
<sequence>MVQEDRRLPPERSAVQVERGIAGSAYTVQVEGERAPSTYTVQVDRKADSTHMIQEDRRTQPEGSALQVKGQLVGSTHKVQEGDRAVTTYVTQVERSQQGRSAVQVEEEKEGSPYTVQEDRSELQTSPMEPPIIKELSDSNICTEVQPQVKASLRKQVVVLGLDGSGKTSVLNSIAANKGKFVTTPTAGVNALCVHNGTSKMEFLEIGGSEHLRPYWKMYLSRAFAVIFVVDSADHGRLPLAKRHLHQLIQQDALIPLIVLANKQDLKHAYHITEIHEALGLSEICENRKLFLIGTYATKDESEVSSGILDAKEFLAQLLSESSAKRS</sequence>
<keyword evidence="1" id="KW-0547">Nucleotide-binding</keyword>
<dbReference type="PROSITE" id="PS51417">
    <property type="entry name" value="ARF"/>
    <property type="match status" value="1"/>
</dbReference>
<keyword evidence="2" id="KW-0342">GTP-binding</keyword>
<evidence type="ECO:0000256" key="2">
    <source>
        <dbReference type="ARBA" id="ARBA00023134"/>
    </source>
</evidence>
<dbReference type="SUPFAM" id="SSF52540">
    <property type="entry name" value="P-loop containing nucleoside triphosphate hydrolases"/>
    <property type="match status" value="1"/>
</dbReference>
<dbReference type="Pfam" id="PF00025">
    <property type="entry name" value="Arf"/>
    <property type="match status" value="1"/>
</dbReference>
<dbReference type="InterPro" id="IPR005225">
    <property type="entry name" value="Small_GTP-bd"/>
</dbReference>
<dbReference type="PANTHER" id="PTHR46724">
    <property type="entry name" value="ADP-RIBOSYLATION FACTOR-LIKE PROTEIN 9-RELATED"/>
    <property type="match status" value="1"/>
</dbReference>
<name>A0ABN9BDP6_9NEOB</name>
<dbReference type="PRINTS" id="PR00449">
    <property type="entry name" value="RASTRNSFRMNG"/>
</dbReference>
<reference evidence="4" key="1">
    <citation type="submission" date="2023-05" db="EMBL/GenBank/DDBJ databases">
        <authorList>
            <person name="Stuckert A."/>
        </authorList>
    </citation>
    <scope>NUCLEOTIDE SEQUENCE</scope>
</reference>
<keyword evidence="5" id="KW-1185">Reference proteome</keyword>
<organism evidence="4 5">
    <name type="scientific">Staurois parvus</name>
    <dbReference type="NCBI Taxonomy" id="386267"/>
    <lineage>
        <taxon>Eukaryota</taxon>
        <taxon>Metazoa</taxon>
        <taxon>Chordata</taxon>
        <taxon>Craniata</taxon>
        <taxon>Vertebrata</taxon>
        <taxon>Euteleostomi</taxon>
        <taxon>Amphibia</taxon>
        <taxon>Batrachia</taxon>
        <taxon>Anura</taxon>
        <taxon>Neobatrachia</taxon>
        <taxon>Ranoidea</taxon>
        <taxon>Ranidae</taxon>
        <taxon>Staurois</taxon>
    </lineage>
</organism>
<dbReference type="EMBL" id="CATNWA010003553">
    <property type="protein sequence ID" value="CAI9545710.1"/>
    <property type="molecule type" value="Genomic_DNA"/>
</dbReference>
<proteinExistence type="predicted"/>
<evidence type="ECO:0000313" key="4">
    <source>
        <dbReference type="EMBL" id="CAI9545710.1"/>
    </source>
</evidence>
<evidence type="ECO:0000256" key="3">
    <source>
        <dbReference type="SAM" id="MobiDB-lite"/>
    </source>
</evidence>
<dbReference type="SMART" id="SM00177">
    <property type="entry name" value="ARF"/>
    <property type="match status" value="1"/>
</dbReference>
<evidence type="ECO:0000313" key="5">
    <source>
        <dbReference type="Proteomes" id="UP001162483"/>
    </source>
</evidence>
<dbReference type="NCBIfam" id="TIGR00231">
    <property type="entry name" value="small_GTP"/>
    <property type="match status" value="1"/>
</dbReference>